<dbReference type="InterPro" id="IPR035647">
    <property type="entry name" value="EFG_III/V"/>
</dbReference>
<dbReference type="RefSeq" id="XP_028529794.1">
    <property type="nucleotide sequence ID" value="XM_028673331.1"/>
</dbReference>
<dbReference type="GeneID" id="39733104"/>
<dbReference type="EMBL" id="CVMV01000083">
    <property type="protein sequence ID" value="CRG96991.1"/>
    <property type="molecule type" value="Genomic_DNA"/>
</dbReference>
<dbReference type="NCBIfam" id="TIGR00231">
    <property type="entry name" value="small_GTP"/>
    <property type="match status" value="1"/>
</dbReference>
<dbReference type="PROSITE" id="PS00301">
    <property type="entry name" value="G_TR_1"/>
    <property type="match status" value="1"/>
</dbReference>
<organism evidence="5 6">
    <name type="scientific">Plasmodium gallinaceum</name>
    <dbReference type="NCBI Taxonomy" id="5849"/>
    <lineage>
        <taxon>Eukaryota</taxon>
        <taxon>Sar</taxon>
        <taxon>Alveolata</taxon>
        <taxon>Apicomplexa</taxon>
        <taxon>Aconoidasida</taxon>
        <taxon>Haemosporida</taxon>
        <taxon>Plasmodiidae</taxon>
        <taxon>Plasmodium</taxon>
        <taxon>Plasmodium (Haemamoeba)</taxon>
    </lineage>
</organism>
<keyword evidence="3" id="KW-0342">GTP-binding</keyword>
<evidence type="ECO:0000259" key="4">
    <source>
        <dbReference type="PROSITE" id="PS51722"/>
    </source>
</evidence>
<accession>A0A1J1GX01</accession>
<gene>
    <name evidence="5" type="ORF">PGAL8A_00457100</name>
</gene>
<dbReference type="Gene3D" id="3.30.230.10">
    <property type="match status" value="1"/>
</dbReference>
<dbReference type="GO" id="GO:0003924">
    <property type="term" value="F:GTPase activity"/>
    <property type="evidence" value="ECO:0007669"/>
    <property type="project" value="InterPro"/>
</dbReference>
<dbReference type="PRINTS" id="PR00315">
    <property type="entry name" value="ELONGATNFCT"/>
</dbReference>
<dbReference type="InterPro" id="IPR009000">
    <property type="entry name" value="Transl_B-barrel_sf"/>
</dbReference>
<evidence type="ECO:0000313" key="5">
    <source>
        <dbReference type="EMBL" id="CRG96991.1"/>
    </source>
</evidence>
<keyword evidence="6" id="KW-1185">Reference proteome</keyword>
<dbReference type="Pfam" id="PF00679">
    <property type="entry name" value="EFG_C"/>
    <property type="match status" value="1"/>
</dbReference>
<sequence>MLKKVLTTKNIFLKYNKRFSLHEVVNLGILAHIDAGKTTISEDILYNANEIKIKGNINDQNTQLDFLKQERERGITIKTAYSCFEWNNVKVNLIDTPGHVDFSNETFLSLCVSDKCVIVVDAKEGLQIQTINIFRYIKENIPIFFFLNKMDIYEADLDYNFTSIRNNLSKKCLLITYPIYENKKLKYILDIPSMILYFYPEVKYGQKFVYKGIPLEGILKQSKNKNLDKHFYFIQSCKDISEEYKNENEKILHILNDDIINYIIKKREEIVEVLCDLDSEIEYKYLNNLQLTYKDIKNSLSENINKKYIFPAFSGSALNSYGVHLLLDYVTYTSKTDDYSNIIVDSSNIINQNKHILHDKHKYIGNIEEIIDKNNNKGTIKNKDDIRSCTTVSNKNFSIINEINNNVKPLNDTINKKYAMNFYKTIIFIFKLVSEKNGYNTFCKVFKGKLTNNSMLCNIRNNKNEKVKNIYKVKADRYIITKELTTNDIGMVRGFENILVCDILGEKEEKTNEEETLRKKERYYKEENKIKEEYEINSDDYYKRKNNLQINETNYYNEIYKLMKGQIKNKELWYFLKSYKKRISKNIIVCTCAIEPKDYKKEKELKNILKQICLEDNSIHTYVDKNNKLIIGSIGILNIEVTLEKIKSDYNIDIKTSDVEIVCKEYILGNYENEIEKQMKVGSNYSSIVIGLSIKEKEFVDVANYIQNILKYDNVSQFLTLNKKKECSSKNSSICGEEKEENYDSIKNNYTTNNFKEYDTNVEIHMNDFSKNSDTNNIHYNKKKIEINSNSDTSEKVRNLKKENSLHFHFSCYNNLKGKLNSEHYFKKTFNSKNKMKILEEKNGGDEGDINEIDDEKINDEHIDDEEINDENIDDEEISEYLLNLNYENLFQSNVTIDKNVQLYVEELKKINKKKKNFYDEILKSCIISLKNCLSNGYRTNANIINTEIIITKLKIFDDSTIAVAKYACNDLYYKMIRNANIQIAHPISLLHIQTNESFVGIIVKDLIQNRKGNVIQIMKNKQQDDFKIMKIIAIMPVKYTHNYASVLRSISSGHANFFMTFCGYNKC</sequence>
<comment type="caution">
    <text evidence="5">The sequence shown here is derived from an EMBL/GenBank/DDBJ whole genome shotgun (WGS) entry which is preliminary data.</text>
</comment>
<dbReference type="InterPro" id="IPR014721">
    <property type="entry name" value="Ribsml_uS5_D2-typ_fold_subgr"/>
</dbReference>
<dbReference type="PANTHER" id="PTHR43261:SF1">
    <property type="entry name" value="RIBOSOME-RELEASING FACTOR 2, MITOCHONDRIAL"/>
    <property type="match status" value="1"/>
</dbReference>
<evidence type="ECO:0000313" key="6">
    <source>
        <dbReference type="Proteomes" id="UP000220797"/>
    </source>
</evidence>
<dbReference type="SUPFAM" id="SSF52540">
    <property type="entry name" value="P-loop containing nucleoside triphosphate hydrolases"/>
    <property type="match status" value="1"/>
</dbReference>
<dbReference type="GO" id="GO:0005525">
    <property type="term" value="F:GTP binding"/>
    <property type="evidence" value="ECO:0007669"/>
    <property type="project" value="UniProtKB-KW"/>
</dbReference>
<evidence type="ECO:0000256" key="1">
    <source>
        <dbReference type="ARBA" id="ARBA00022741"/>
    </source>
</evidence>
<dbReference type="Pfam" id="PF00009">
    <property type="entry name" value="GTP_EFTU"/>
    <property type="match status" value="1"/>
</dbReference>
<dbReference type="Gene3D" id="3.40.50.300">
    <property type="entry name" value="P-loop containing nucleotide triphosphate hydrolases"/>
    <property type="match status" value="1"/>
</dbReference>
<dbReference type="Gene3D" id="2.40.30.10">
    <property type="entry name" value="Translation factors"/>
    <property type="match status" value="1"/>
</dbReference>
<dbReference type="InterPro" id="IPR000795">
    <property type="entry name" value="T_Tr_GTP-bd_dom"/>
</dbReference>
<dbReference type="AlphaFoldDB" id="A0A1J1GX01"/>
<dbReference type="OrthoDB" id="364892at2759"/>
<dbReference type="GO" id="GO:0032790">
    <property type="term" value="P:ribosome disassembly"/>
    <property type="evidence" value="ECO:0007669"/>
    <property type="project" value="TreeGrafter"/>
</dbReference>
<evidence type="ECO:0000256" key="2">
    <source>
        <dbReference type="ARBA" id="ARBA00022917"/>
    </source>
</evidence>
<keyword evidence="2" id="KW-0648">Protein biosynthesis</keyword>
<dbReference type="GO" id="GO:0005739">
    <property type="term" value="C:mitochondrion"/>
    <property type="evidence" value="ECO:0007669"/>
    <property type="project" value="TreeGrafter"/>
</dbReference>
<dbReference type="GO" id="GO:0032543">
    <property type="term" value="P:mitochondrial translation"/>
    <property type="evidence" value="ECO:0007669"/>
    <property type="project" value="TreeGrafter"/>
</dbReference>
<proteinExistence type="predicted"/>
<dbReference type="PROSITE" id="PS51722">
    <property type="entry name" value="G_TR_2"/>
    <property type="match status" value="1"/>
</dbReference>
<dbReference type="SUPFAM" id="SSF54980">
    <property type="entry name" value="EF-G C-terminal domain-like"/>
    <property type="match status" value="2"/>
</dbReference>
<feature type="domain" description="Tr-type G" evidence="4">
    <location>
        <begin position="22"/>
        <end position="338"/>
    </location>
</feature>
<dbReference type="Pfam" id="PF14492">
    <property type="entry name" value="EFG_III"/>
    <property type="match status" value="1"/>
</dbReference>
<dbReference type="Gene3D" id="3.30.70.240">
    <property type="match status" value="1"/>
</dbReference>
<dbReference type="VEuPathDB" id="PlasmoDB:PGAL8A_00457100"/>
<dbReference type="InterPro" id="IPR041095">
    <property type="entry name" value="EFG_II"/>
</dbReference>
<dbReference type="InterPro" id="IPR005225">
    <property type="entry name" value="Small_GTP-bd"/>
</dbReference>
<dbReference type="InterPro" id="IPR027417">
    <property type="entry name" value="P-loop_NTPase"/>
</dbReference>
<dbReference type="Proteomes" id="UP000220797">
    <property type="component" value="Unassembled WGS sequence"/>
</dbReference>
<dbReference type="Gene3D" id="3.30.70.870">
    <property type="entry name" value="Elongation Factor G (Translational Gtpase), domain 3"/>
    <property type="match status" value="1"/>
</dbReference>
<protein>
    <submittedName>
        <fullName evidence="5">TetQ family GTPase, putative</fullName>
    </submittedName>
</protein>
<dbReference type="PANTHER" id="PTHR43261">
    <property type="entry name" value="TRANSLATION ELONGATION FACTOR G-RELATED"/>
    <property type="match status" value="1"/>
</dbReference>
<dbReference type="InterPro" id="IPR031157">
    <property type="entry name" value="G_TR_CS"/>
</dbReference>
<dbReference type="OMA" id="TCAIEPK"/>
<keyword evidence="1" id="KW-0547">Nucleotide-binding</keyword>
<evidence type="ECO:0000256" key="3">
    <source>
        <dbReference type="ARBA" id="ARBA00023134"/>
    </source>
</evidence>
<dbReference type="InterPro" id="IPR000640">
    <property type="entry name" value="EFG_V-like"/>
</dbReference>
<dbReference type="CDD" id="cd01514">
    <property type="entry name" value="Elongation_Factor_C"/>
    <property type="match status" value="1"/>
</dbReference>
<dbReference type="SUPFAM" id="SSF50447">
    <property type="entry name" value="Translation proteins"/>
    <property type="match status" value="1"/>
</dbReference>
<reference evidence="5" key="1">
    <citation type="submission" date="2015-04" db="EMBL/GenBank/DDBJ databases">
        <authorList>
            <consortium name="Pathogen Informatics"/>
        </authorList>
    </citation>
    <scope>NUCLEOTIDE SEQUENCE [LARGE SCALE GENOMIC DNA]</scope>
    <source>
        <strain evidence="5">8A</strain>
    </source>
</reference>
<name>A0A1J1GX01_PLAGA</name>